<gene>
    <name evidence="2" type="ORF">QC761_209740</name>
</gene>
<accession>A0ABR0FU83</accession>
<feature type="compositionally biased region" description="Gly residues" evidence="1">
    <location>
        <begin position="150"/>
        <end position="160"/>
    </location>
</feature>
<dbReference type="EMBL" id="JAFFGZ010000004">
    <property type="protein sequence ID" value="KAK4646357.1"/>
    <property type="molecule type" value="Genomic_DNA"/>
</dbReference>
<organism evidence="2 3">
    <name type="scientific">Podospora bellae-mahoneyi</name>
    <dbReference type="NCBI Taxonomy" id="2093777"/>
    <lineage>
        <taxon>Eukaryota</taxon>
        <taxon>Fungi</taxon>
        <taxon>Dikarya</taxon>
        <taxon>Ascomycota</taxon>
        <taxon>Pezizomycotina</taxon>
        <taxon>Sordariomycetes</taxon>
        <taxon>Sordariomycetidae</taxon>
        <taxon>Sordariales</taxon>
        <taxon>Podosporaceae</taxon>
        <taxon>Podospora</taxon>
    </lineage>
</organism>
<feature type="compositionally biased region" description="Low complexity" evidence="1">
    <location>
        <begin position="92"/>
        <end position="105"/>
    </location>
</feature>
<feature type="compositionally biased region" description="Polar residues" evidence="1">
    <location>
        <begin position="164"/>
        <end position="180"/>
    </location>
</feature>
<comment type="caution">
    <text evidence="2">The sequence shown here is derived from an EMBL/GenBank/DDBJ whole genome shotgun (WGS) entry which is preliminary data.</text>
</comment>
<name>A0ABR0FU83_9PEZI</name>
<protein>
    <recommendedName>
        <fullName evidence="4">Thioredoxin-like protein AAED1</fullName>
    </recommendedName>
</protein>
<evidence type="ECO:0000313" key="2">
    <source>
        <dbReference type="EMBL" id="KAK4646357.1"/>
    </source>
</evidence>
<dbReference type="GeneID" id="87896194"/>
<proteinExistence type="predicted"/>
<dbReference type="PANTHER" id="PTHR28630">
    <property type="match status" value="1"/>
</dbReference>
<feature type="compositionally biased region" description="Polar residues" evidence="1">
    <location>
        <begin position="7"/>
        <end position="27"/>
    </location>
</feature>
<evidence type="ECO:0008006" key="4">
    <source>
        <dbReference type="Google" id="ProtNLM"/>
    </source>
</evidence>
<dbReference type="Proteomes" id="UP001322138">
    <property type="component" value="Unassembled WGS sequence"/>
</dbReference>
<keyword evidence="3" id="KW-1185">Reference proteome</keyword>
<feature type="compositionally biased region" description="Low complexity" evidence="1">
    <location>
        <begin position="118"/>
        <end position="149"/>
    </location>
</feature>
<dbReference type="RefSeq" id="XP_062735333.1">
    <property type="nucleotide sequence ID" value="XM_062876712.1"/>
</dbReference>
<dbReference type="InterPro" id="IPR032801">
    <property type="entry name" value="PXL2A/B/C"/>
</dbReference>
<dbReference type="CDD" id="cd02970">
    <property type="entry name" value="PRX_like2"/>
    <property type="match status" value="1"/>
</dbReference>
<dbReference type="InterPro" id="IPR036249">
    <property type="entry name" value="Thioredoxin-like_sf"/>
</dbReference>
<reference evidence="2 3" key="1">
    <citation type="journal article" date="2023" name="bioRxiv">
        <title>High-quality genome assemblies of four members of thePodospora anserinaspecies complex.</title>
        <authorList>
            <person name="Ament-Velasquez S.L."/>
            <person name="Vogan A.A."/>
            <person name="Wallerman O."/>
            <person name="Hartmann F."/>
            <person name="Gautier V."/>
            <person name="Silar P."/>
            <person name="Giraud T."/>
            <person name="Johannesson H."/>
        </authorList>
    </citation>
    <scope>NUCLEOTIDE SEQUENCE [LARGE SCALE GENOMIC DNA]</scope>
    <source>
        <strain evidence="2 3">CBS 112042</strain>
    </source>
</reference>
<sequence length="488" mass="52313">MPWVLRESSTVTSSRPTLCLPRTTTGQPHPAFWSRRPNQADDHAGWGFSDARSRLPSTHLKLFGATVPEYSNLSKAQYTTIMASPPKDLASDVPTTTVTPDTTVTESGAGAAAAKPETNTTLGGDGAGTTTRRAATFSVSPSQSQQQSGTNGGGGSGGGSVKSTAANRNSTADIDTTNPLDFSEDVSADNSLPTLATLKKIDNYIVLDRNGKSHTFRSLYTGRHVARRVLLVFVRHFYCGNCQDYLRTLSSAFSPSDLLGLPIPTFIVVIGCGDPGLIDMYTSETGCPFPVYTDPTRKLYAELGMIRTLALGERPAYTKTHLVRSSLASVVQGLKQIPKGLAHKGGDSRQIGGEFLFEPVGGEDVASPIKELGEWGRGERAGNGDGESVKMGVRHRASETPSIDGKNMELGGDGSEGVDKIVSWCHRMRNTRDHAEVPELMEVFGMAVGDMEKIPGDVKGLERERWERAIRERKGVGLGGKGRGSLER</sequence>
<feature type="region of interest" description="Disordered" evidence="1">
    <location>
        <begin position="85"/>
        <end position="186"/>
    </location>
</feature>
<dbReference type="Gene3D" id="3.40.30.10">
    <property type="entry name" value="Glutaredoxin"/>
    <property type="match status" value="1"/>
</dbReference>
<evidence type="ECO:0000313" key="3">
    <source>
        <dbReference type="Proteomes" id="UP001322138"/>
    </source>
</evidence>
<feature type="region of interest" description="Disordered" evidence="1">
    <location>
        <begin position="1"/>
        <end position="37"/>
    </location>
</feature>
<evidence type="ECO:0000256" key="1">
    <source>
        <dbReference type="SAM" id="MobiDB-lite"/>
    </source>
</evidence>
<dbReference type="Pfam" id="PF13911">
    <property type="entry name" value="AhpC-TSA_2"/>
    <property type="match status" value="1"/>
</dbReference>
<dbReference type="SUPFAM" id="SSF52833">
    <property type="entry name" value="Thioredoxin-like"/>
    <property type="match status" value="1"/>
</dbReference>
<dbReference type="PANTHER" id="PTHR28630:SF3">
    <property type="entry name" value="PEROXIREDOXIN-LIKE 2C"/>
    <property type="match status" value="1"/>
</dbReference>